<dbReference type="EMBL" id="PPTP01000002">
    <property type="protein sequence ID" value="RDB56872.1"/>
    <property type="molecule type" value="Genomic_DNA"/>
</dbReference>
<reference evidence="2 3" key="1">
    <citation type="journal article" date="2018" name="Elife">
        <title>Discovery and characterization of a prevalent human gut bacterial enzyme sufficient for the inactivation of a family of plant toxins.</title>
        <authorList>
            <person name="Koppel N."/>
            <person name="Bisanz J.E."/>
            <person name="Pandelia M.E."/>
            <person name="Turnbaugh P.J."/>
            <person name="Balskus E.P."/>
        </authorList>
    </citation>
    <scope>NUCLEOTIDE SEQUENCE [LARGE SCALE GENOMIC DNA]</scope>
    <source>
        <strain evidence="3">anaerobia AP69FAA</strain>
    </source>
</reference>
<feature type="signal peptide" evidence="1">
    <location>
        <begin position="1"/>
        <end position="24"/>
    </location>
</feature>
<dbReference type="AlphaFoldDB" id="A0A369LCP6"/>
<proteinExistence type="predicted"/>
<gene>
    <name evidence="2" type="ORF">C1880_02180</name>
</gene>
<evidence type="ECO:0000313" key="3">
    <source>
        <dbReference type="Proteomes" id="UP000253792"/>
    </source>
</evidence>
<evidence type="ECO:0000313" key="2">
    <source>
        <dbReference type="EMBL" id="RDB56872.1"/>
    </source>
</evidence>
<keyword evidence="1" id="KW-0732">Signal</keyword>
<sequence length="410" mass="43011">MTRRGLLLGALGVGVLAAAGAGVAAVAGGKDSSTPDIQTLKVPTDAVFTISDLSQVENADDCAEQQGSYDLPYGSLVWCNDSKFACCLIPTEKAKPLAQVATLALSSGTSAVVLDKARGQDEGFEIYDARCTSQGVVWTEANIMDGTWRIFAGKLNSNGDALSSIQQLDEGSTDQFETPTIAAVGGHAFWQVMPQSDSTVVAASLIAQLKSVSMGSSDANVVYESAGRMATAPYAAGDGVVITPRVTGASSYYQLTRVSENGDVTDTLTLPASMKPLEAGYGKTGFTFAFDATYSYGDGIANLGTYAPAESPGSGGYSAQKWLRFDRTPTTAPAWCGNWLMVKSTSAVCGVDLQGKRYFALSAENGADDYGEWLASEGQNDTVVTYSNIDYTPIGGEAVNCCRVKVWKTK</sequence>
<accession>A0A369LCP6</accession>
<keyword evidence="3" id="KW-1185">Reference proteome</keyword>
<organism evidence="2 3">
    <name type="scientific">Senegalimassilia anaerobia</name>
    <dbReference type="NCBI Taxonomy" id="1473216"/>
    <lineage>
        <taxon>Bacteria</taxon>
        <taxon>Bacillati</taxon>
        <taxon>Actinomycetota</taxon>
        <taxon>Coriobacteriia</taxon>
        <taxon>Coriobacteriales</taxon>
        <taxon>Coriobacteriaceae</taxon>
        <taxon>Senegalimassilia</taxon>
    </lineage>
</organism>
<evidence type="ECO:0000256" key="1">
    <source>
        <dbReference type="SAM" id="SignalP"/>
    </source>
</evidence>
<comment type="caution">
    <text evidence="2">The sequence shown here is derived from an EMBL/GenBank/DDBJ whole genome shotgun (WGS) entry which is preliminary data.</text>
</comment>
<dbReference type="OrthoDB" id="3177279at2"/>
<dbReference type="Proteomes" id="UP000253792">
    <property type="component" value="Unassembled WGS sequence"/>
</dbReference>
<protein>
    <submittedName>
        <fullName evidence="2">Tat pathway signal protein</fullName>
    </submittedName>
</protein>
<name>A0A369LCP6_9ACTN</name>
<feature type="chain" id="PRO_5038470188" evidence="1">
    <location>
        <begin position="25"/>
        <end position="410"/>
    </location>
</feature>